<feature type="region of interest" description="Disordered" evidence="1">
    <location>
        <begin position="32"/>
        <end position="68"/>
    </location>
</feature>
<dbReference type="AlphaFoldDB" id="A0A6C0IQC4"/>
<accession>A0A6C0IQC4</accession>
<feature type="compositionally biased region" description="Low complexity" evidence="1">
    <location>
        <begin position="36"/>
        <end position="49"/>
    </location>
</feature>
<name>A0A6C0IQC4_9ZZZZ</name>
<evidence type="ECO:0000256" key="1">
    <source>
        <dbReference type="SAM" id="MobiDB-lite"/>
    </source>
</evidence>
<feature type="compositionally biased region" description="Polar residues" evidence="1">
    <location>
        <begin position="50"/>
        <end position="68"/>
    </location>
</feature>
<sequence length="383" mass="43018">MSRSDQQLSQLQRTYFTIDDAEAAKIALQLPSGNTSWSNIPPSNASNNITQFKNPINSSAIPTNNGKVHTHNRNIIQYQNPVKTDDPYDSRTHNALVNLAGERTNNTPQVNELKNRIIVSQLSIDSKFRKSYFDTSPSDFTIHLSTPLQNVISMRLASLELPNVSHVVSATQGMNSFKITKNNTTATIEVSSGNYDAWKLATELNDISGGKLDNLGFQCYIDETSLRTTIKTKDNTNFNLDFSNPINPRAPPMKSLGWLLGFRNKMYEGASTYTSEAAIDLAGSKYFFLCVEDFNSSVHDVVTVVYENSFMQNNILARIPMREGKGVVLFDDCTDKITKKRHYFGPVDINKLRVRIVDEFGDNIDLIGTDYSLALEFHILYEK</sequence>
<protein>
    <submittedName>
        <fullName evidence="2">Uncharacterized protein</fullName>
    </submittedName>
</protein>
<evidence type="ECO:0000313" key="2">
    <source>
        <dbReference type="EMBL" id="QHT95192.1"/>
    </source>
</evidence>
<proteinExistence type="predicted"/>
<dbReference type="EMBL" id="MN740236">
    <property type="protein sequence ID" value="QHT95192.1"/>
    <property type="molecule type" value="Genomic_DNA"/>
</dbReference>
<organism evidence="2">
    <name type="scientific">viral metagenome</name>
    <dbReference type="NCBI Taxonomy" id="1070528"/>
    <lineage>
        <taxon>unclassified sequences</taxon>
        <taxon>metagenomes</taxon>
        <taxon>organismal metagenomes</taxon>
    </lineage>
</organism>
<reference evidence="2" key="1">
    <citation type="journal article" date="2020" name="Nature">
        <title>Giant virus diversity and host interactions through global metagenomics.</title>
        <authorList>
            <person name="Schulz F."/>
            <person name="Roux S."/>
            <person name="Paez-Espino D."/>
            <person name="Jungbluth S."/>
            <person name="Walsh D.A."/>
            <person name="Denef V.J."/>
            <person name="McMahon K.D."/>
            <person name="Konstantinidis K.T."/>
            <person name="Eloe-Fadrosh E.A."/>
            <person name="Kyrpides N.C."/>
            <person name="Woyke T."/>
        </authorList>
    </citation>
    <scope>NUCLEOTIDE SEQUENCE</scope>
    <source>
        <strain evidence="2">GVMAG-M-3300024261-37</strain>
    </source>
</reference>